<dbReference type="AlphaFoldDB" id="A0A9Q0WJN6"/>
<reference evidence="1" key="1">
    <citation type="submission" date="2022-11" db="EMBL/GenBank/DDBJ databases">
        <authorList>
            <person name="Hyden B.L."/>
            <person name="Feng K."/>
            <person name="Yates T."/>
            <person name="Jawdy S."/>
            <person name="Smart L.B."/>
            <person name="Muchero W."/>
        </authorList>
    </citation>
    <scope>NUCLEOTIDE SEQUENCE</scope>
    <source>
        <tissue evidence="1">Shoot tip</tissue>
    </source>
</reference>
<dbReference type="OrthoDB" id="1867350at2759"/>
<reference evidence="1" key="2">
    <citation type="journal article" date="2023" name="Int. J. Mol. Sci.">
        <title>De Novo Assembly and Annotation of 11 Diverse Shrub Willow (Salix) Genomes Reveals Novel Gene Organization in Sex-Linked Regions.</title>
        <authorList>
            <person name="Hyden B."/>
            <person name="Feng K."/>
            <person name="Yates T.B."/>
            <person name="Jawdy S."/>
            <person name="Cereghino C."/>
            <person name="Smart L.B."/>
            <person name="Muchero W."/>
        </authorList>
    </citation>
    <scope>NUCLEOTIDE SEQUENCE</scope>
    <source>
        <tissue evidence="1">Shoot tip</tissue>
    </source>
</reference>
<evidence type="ECO:0000313" key="1">
    <source>
        <dbReference type="EMBL" id="KAJ6766885.1"/>
    </source>
</evidence>
<proteinExistence type="predicted"/>
<comment type="caution">
    <text evidence="1">The sequence shown here is derived from an EMBL/GenBank/DDBJ whole genome shotgun (WGS) entry which is preliminary data.</text>
</comment>
<accession>A0A9Q0WJN6</accession>
<keyword evidence="2" id="KW-1185">Reference proteome</keyword>
<dbReference type="Proteomes" id="UP001151532">
    <property type="component" value="Chromosome 4"/>
</dbReference>
<evidence type="ECO:0000313" key="2">
    <source>
        <dbReference type="Proteomes" id="UP001151532"/>
    </source>
</evidence>
<name>A0A9Q0WJN6_SALPP</name>
<sequence length="71" mass="7949">MKFSPPAEKNPDKSRLRNLLSIFRYAFLVSVLSLSCLETPRLAAARLPQDEGMNLSTNILLFSLVVDDIVI</sequence>
<gene>
    <name evidence="1" type="ORF">OIU79_022787</name>
</gene>
<dbReference type="EMBL" id="JAPFFK010000004">
    <property type="protein sequence ID" value="KAJ6766885.1"/>
    <property type="molecule type" value="Genomic_DNA"/>
</dbReference>
<organism evidence="1 2">
    <name type="scientific">Salix purpurea</name>
    <name type="common">Purple osier willow</name>
    <dbReference type="NCBI Taxonomy" id="77065"/>
    <lineage>
        <taxon>Eukaryota</taxon>
        <taxon>Viridiplantae</taxon>
        <taxon>Streptophyta</taxon>
        <taxon>Embryophyta</taxon>
        <taxon>Tracheophyta</taxon>
        <taxon>Spermatophyta</taxon>
        <taxon>Magnoliopsida</taxon>
        <taxon>eudicotyledons</taxon>
        <taxon>Gunneridae</taxon>
        <taxon>Pentapetalae</taxon>
        <taxon>rosids</taxon>
        <taxon>fabids</taxon>
        <taxon>Malpighiales</taxon>
        <taxon>Salicaceae</taxon>
        <taxon>Saliceae</taxon>
        <taxon>Salix</taxon>
    </lineage>
</organism>
<protein>
    <submittedName>
        <fullName evidence="1">Uncharacterized protein</fullName>
    </submittedName>
</protein>